<keyword evidence="11" id="KW-1185">Reference proteome</keyword>
<dbReference type="PANTHER" id="PTHR32285">
    <property type="entry name" value="PROTEIN TRICHOME BIREFRINGENCE-LIKE 9-RELATED"/>
    <property type="match status" value="1"/>
</dbReference>
<evidence type="ECO:0000256" key="5">
    <source>
        <dbReference type="ARBA" id="ARBA00022989"/>
    </source>
</evidence>
<comment type="caution">
    <text evidence="10">The sequence shown here is derived from an EMBL/GenBank/DDBJ whole genome shotgun (WGS) entry which is preliminary data.</text>
</comment>
<dbReference type="GO" id="GO:0016413">
    <property type="term" value="F:O-acetyltransferase activity"/>
    <property type="evidence" value="ECO:0007669"/>
    <property type="project" value="InterPro"/>
</dbReference>
<gene>
    <name evidence="10" type="ORF">C3L33_14578</name>
</gene>
<comment type="subcellular location">
    <subcellularLocation>
        <location evidence="1">Membrane</location>
        <topology evidence="1">Single-pass membrane protein</topology>
    </subcellularLocation>
</comment>
<evidence type="ECO:0000256" key="2">
    <source>
        <dbReference type="ARBA" id="ARBA00007727"/>
    </source>
</evidence>
<evidence type="ECO:0000256" key="3">
    <source>
        <dbReference type="ARBA" id="ARBA00022692"/>
    </source>
</evidence>
<feature type="non-terminal residue" evidence="10">
    <location>
        <position position="1"/>
    </location>
</feature>
<evidence type="ECO:0000259" key="8">
    <source>
        <dbReference type="Pfam" id="PF13839"/>
    </source>
</evidence>
<name>A0A6A4L795_9ERIC</name>
<keyword evidence="6 7" id="KW-0472">Membrane</keyword>
<dbReference type="Pfam" id="PF14416">
    <property type="entry name" value="PMR5N"/>
    <property type="match status" value="1"/>
</dbReference>
<dbReference type="Proteomes" id="UP000428333">
    <property type="component" value="Linkage Group LG08"/>
</dbReference>
<evidence type="ECO:0000256" key="7">
    <source>
        <dbReference type="SAM" id="Phobius"/>
    </source>
</evidence>
<evidence type="ECO:0000313" key="10">
    <source>
        <dbReference type="EMBL" id="KAE9453495.1"/>
    </source>
</evidence>
<evidence type="ECO:0000256" key="4">
    <source>
        <dbReference type="ARBA" id="ARBA00022968"/>
    </source>
</evidence>
<comment type="similarity">
    <text evidence="2">Belongs to the PC-esterase family. TBL subfamily.</text>
</comment>
<reference evidence="10 11" key="1">
    <citation type="journal article" date="2019" name="Genome Biol. Evol.">
        <title>The Rhododendron genome and chromosomal organization provide insight into shared whole-genome duplications across the heath family (Ericaceae).</title>
        <authorList>
            <person name="Soza V.L."/>
            <person name="Lindsley D."/>
            <person name="Waalkes A."/>
            <person name="Ramage E."/>
            <person name="Patwardhan R.P."/>
            <person name="Burton J.N."/>
            <person name="Adey A."/>
            <person name="Kumar A."/>
            <person name="Qiu R."/>
            <person name="Shendure J."/>
            <person name="Hall B."/>
        </authorList>
    </citation>
    <scope>NUCLEOTIDE SEQUENCE [LARGE SCALE GENOMIC DNA]</scope>
    <source>
        <strain evidence="10">RSF 1966-606</strain>
    </source>
</reference>
<protein>
    <submittedName>
        <fullName evidence="10">Uncharacterized protein</fullName>
    </submittedName>
</protein>
<accession>A0A6A4L795</accession>
<keyword evidence="5 7" id="KW-1133">Transmembrane helix</keyword>
<organism evidence="10 11">
    <name type="scientific">Rhododendron williamsianum</name>
    <dbReference type="NCBI Taxonomy" id="262921"/>
    <lineage>
        <taxon>Eukaryota</taxon>
        <taxon>Viridiplantae</taxon>
        <taxon>Streptophyta</taxon>
        <taxon>Embryophyta</taxon>
        <taxon>Tracheophyta</taxon>
        <taxon>Spermatophyta</taxon>
        <taxon>Magnoliopsida</taxon>
        <taxon>eudicotyledons</taxon>
        <taxon>Gunneridae</taxon>
        <taxon>Pentapetalae</taxon>
        <taxon>asterids</taxon>
        <taxon>Ericales</taxon>
        <taxon>Ericaceae</taxon>
        <taxon>Ericoideae</taxon>
        <taxon>Rhodoreae</taxon>
        <taxon>Rhododendron</taxon>
    </lineage>
</organism>
<sequence length="402" mass="45753">MDLTNPSEEQPKCLSKKLISFTFCCLLSIALIQFHFSVTPFSFSSTEQLLRIKPVLSTTITTTTTSSSSSSSSSKEERAKVQIACDYNNGKWIPDKLGPIYNGTSCGIVTDYQDCTTNGRPDLGYLHWKWKPNQCNIPRFEPKVFLQILRNKHLAFVGDSFARNQVESLFCMLATVSTPHLVYSYNTGDKKIRDKFCRWHFPSHNLNVSIYWSPFLVRGIERRRFKDYCRLYLDSLDEQWAPDLDQMDMIVISFGHWLPQPSLYFFGDSVQGCHKCTGLNYTEVGIYGVFQKILKTTIDKMIDGRGGGSGKGIDVIVTTFSPHHFEGEWDKFGACSRTQPFKEGEKQLEGMEAEMRRIAVAEVEAAKMKAKEFGKKNKVGGFGCDKIIIDERRWAPWSISCC</sequence>
<keyword evidence="3 7" id="KW-0812">Transmembrane</keyword>
<dbReference type="Pfam" id="PF13839">
    <property type="entry name" value="PC-Esterase"/>
    <property type="match status" value="1"/>
</dbReference>
<dbReference type="PANTHER" id="PTHR32285:SF57">
    <property type="entry name" value="XYLOGLUCAN O-ACETYLTRANSFERASE 1"/>
    <property type="match status" value="1"/>
</dbReference>
<evidence type="ECO:0000313" key="11">
    <source>
        <dbReference type="Proteomes" id="UP000428333"/>
    </source>
</evidence>
<dbReference type="InterPro" id="IPR026057">
    <property type="entry name" value="TBL_C"/>
</dbReference>
<dbReference type="AlphaFoldDB" id="A0A6A4L795"/>
<dbReference type="EMBL" id="QEFC01002168">
    <property type="protein sequence ID" value="KAE9453495.1"/>
    <property type="molecule type" value="Genomic_DNA"/>
</dbReference>
<feature type="domain" description="Trichome birefringence-like N-terminal" evidence="9">
    <location>
        <begin position="84"/>
        <end position="136"/>
    </location>
</feature>
<dbReference type="GO" id="GO:0005794">
    <property type="term" value="C:Golgi apparatus"/>
    <property type="evidence" value="ECO:0007669"/>
    <property type="project" value="TreeGrafter"/>
</dbReference>
<dbReference type="InterPro" id="IPR029962">
    <property type="entry name" value="TBL"/>
</dbReference>
<feature type="transmembrane region" description="Helical" evidence="7">
    <location>
        <begin position="18"/>
        <end position="36"/>
    </location>
</feature>
<feature type="domain" description="Trichome birefringence-like C-terminal" evidence="8">
    <location>
        <begin position="137"/>
        <end position="368"/>
    </location>
</feature>
<evidence type="ECO:0000259" key="9">
    <source>
        <dbReference type="Pfam" id="PF14416"/>
    </source>
</evidence>
<evidence type="ECO:0000256" key="6">
    <source>
        <dbReference type="ARBA" id="ARBA00023136"/>
    </source>
</evidence>
<evidence type="ECO:0000256" key="1">
    <source>
        <dbReference type="ARBA" id="ARBA00004167"/>
    </source>
</evidence>
<dbReference type="InterPro" id="IPR025846">
    <property type="entry name" value="TBL_N"/>
</dbReference>
<dbReference type="GO" id="GO:0016020">
    <property type="term" value="C:membrane"/>
    <property type="evidence" value="ECO:0007669"/>
    <property type="project" value="UniProtKB-SubCell"/>
</dbReference>
<keyword evidence="4" id="KW-0735">Signal-anchor</keyword>
<dbReference type="OrthoDB" id="1637383at2759"/>
<proteinExistence type="inferred from homology"/>